<keyword evidence="2" id="KW-1185">Reference proteome</keyword>
<proteinExistence type="predicted"/>
<evidence type="ECO:0000313" key="2">
    <source>
        <dbReference type="Proteomes" id="UP000250321"/>
    </source>
</evidence>
<organism evidence="1 2">
    <name type="scientific">Prunus yedoensis var. nudiflora</name>
    <dbReference type="NCBI Taxonomy" id="2094558"/>
    <lineage>
        <taxon>Eukaryota</taxon>
        <taxon>Viridiplantae</taxon>
        <taxon>Streptophyta</taxon>
        <taxon>Embryophyta</taxon>
        <taxon>Tracheophyta</taxon>
        <taxon>Spermatophyta</taxon>
        <taxon>Magnoliopsida</taxon>
        <taxon>eudicotyledons</taxon>
        <taxon>Gunneridae</taxon>
        <taxon>Pentapetalae</taxon>
        <taxon>rosids</taxon>
        <taxon>fabids</taxon>
        <taxon>Rosales</taxon>
        <taxon>Rosaceae</taxon>
        <taxon>Amygdaloideae</taxon>
        <taxon>Amygdaleae</taxon>
        <taxon>Prunus</taxon>
    </lineage>
</organism>
<sequence length="135" mass="14791">MLSLINKDHVPLSEIIFHAICSKSRSHGKAQKGSLIFPSLITSLCALNYVPVLDTDIWNDAPVPYSRSSISLSDKLSSHSLVQIQGDSSSSSSIIQKNILHNERKIQYLKGLLHNDLPMASPLCFEDSTGSIELS</sequence>
<dbReference type="Proteomes" id="UP000250321">
    <property type="component" value="Unassembled WGS sequence"/>
</dbReference>
<evidence type="ECO:0000313" key="1">
    <source>
        <dbReference type="EMBL" id="PQQ05660.1"/>
    </source>
</evidence>
<protein>
    <submittedName>
        <fullName evidence="1">Uncharacterized protein</fullName>
    </submittedName>
</protein>
<dbReference type="AlphaFoldDB" id="A0A314YHW7"/>
<reference evidence="1 2" key="1">
    <citation type="submission" date="2018-02" db="EMBL/GenBank/DDBJ databases">
        <title>Draft genome of wild Prunus yedoensis var. nudiflora.</title>
        <authorList>
            <person name="Baek S."/>
            <person name="Kim J.-H."/>
            <person name="Choi K."/>
            <person name="Kim G.-B."/>
            <person name="Cho A."/>
            <person name="Jang H."/>
            <person name="Shin C.-H."/>
            <person name="Yu H.-J."/>
            <person name="Mun J.-H."/>
        </authorList>
    </citation>
    <scope>NUCLEOTIDE SEQUENCE [LARGE SCALE GENOMIC DNA]</scope>
    <source>
        <strain evidence="2">cv. Jeju island</strain>
        <tissue evidence="1">Leaf</tissue>
    </source>
</reference>
<gene>
    <name evidence="1" type="ORF">Pyn_36353</name>
</gene>
<comment type="caution">
    <text evidence="1">The sequence shown here is derived from an EMBL/GenBank/DDBJ whole genome shotgun (WGS) entry which is preliminary data.</text>
</comment>
<name>A0A314YHW7_PRUYE</name>
<dbReference type="EMBL" id="PJQY01001060">
    <property type="protein sequence ID" value="PQQ05660.1"/>
    <property type="molecule type" value="Genomic_DNA"/>
</dbReference>
<accession>A0A314YHW7</accession>